<gene>
    <name evidence="1" type="ORF">WT26_20045</name>
</gene>
<dbReference type="Pfam" id="PF05947">
    <property type="entry name" value="T6SS_TssF"/>
    <property type="match status" value="1"/>
</dbReference>
<dbReference type="AlphaFoldDB" id="A0A1B4PVX4"/>
<dbReference type="PANTHER" id="PTHR35370:SF1">
    <property type="entry name" value="TYPE VI SECRETION SYSTEM COMPONENT TSSF1"/>
    <property type="match status" value="1"/>
</dbReference>
<dbReference type="InterPro" id="IPR010272">
    <property type="entry name" value="T6SS_TssF"/>
</dbReference>
<organism evidence="1 2">
    <name type="scientific">Burkholderia cepacia</name>
    <name type="common">Pseudomonas cepacia</name>
    <dbReference type="NCBI Taxonomy" id="292"/>
    <lineage>
        <taxon>Bacteria</taxon>
        <taxon>Pseudomonadati</taxon>
        <taxon>Pseudomonadota</taxon>
        <taxon>Betaproteobacteria</taxon>
        <taxon>Burkholderiales</taxon>
        <taxon>Burkholderiaceae</taxon>
        <taxon>Burkholderia</taxon>
        <taxon>Burkholderia cepacia complex</taxon>
    </lineage>
</organism>
<name>A0A1B4PVX4_BURCE</name>
<sequence>MDPRFLDHYNRELTYMRELSAEFAAQHPKIARRLGMQDIEIADPYVERMIEAFCFMSARTQLKLDAEFPRFTQRLLEVIYPNYVAPTPSMAVARLRPSLREGNFSKGFTVPRHSVLRSSIPPGEQTACEFRSGHEITLWPIEIVDAKLTAVPPDLPDLERSLLPHMRLRGALRLRLRTVGEVKFSQITGLDRLPLYIGGDEQVASHLFELIHAGGVASVVRAYGAARSDCAVVAKNPVDFEGLRPDQSLLPLMWNTFHGHNLLHEYFTCRQRFYFFALTQLQAGLSAIDGKEAEIVLLLDRLPDELVTHVDASSFQLFCTPIINLFPRRTDRIEINRALTAFHLIPDRSRPLDYEVFSVSRVFGQKAESSNEIAFNPLYQTLHSDIGNYGRYFSILREPRTTSANARKYGTRSQYVGTEVFVSLVDQAEAPYADSIRYLSVDAWLTNRDLPRLIPRNGFNDLTMQDSVPIEGVSLVHPPSTPREPYATGETAWRLIRQLSFNYMPLAELDHRDGGQALRNMLRLFVGTSEREQCTQIESLVGARTEPVVRRLPGHGLLVYGRGVRCELTVDETGFSGVSPYLFGLVLEQYLSRHVSINVFTETELRSMQRGLVTRWKPRMGGRGAV</sequence>
<dbReference type="RefSeq" id="WP_069273641.1">
    <property type="nucleotide sequence ID" value="NZ_CP013443.1"/>
</dbReference>
<evidence type="ECO:0000313" key="2">
    <source>
        <dbReference type="Proteomes" id="UP000094776"/>
    </source>
</evidence>
<dbReference type="EMBL" id="CP013443">
    <property type="protein sequence ID" value="AOK18087.1"/>
    <property type="molecule type" value="Genomic_DNA"/>
</dbReference>
<dbReference type="Proteomes" id="UP000094776">
    <property type="component" value="Chromosome 1"/>
</dbReference>
<proteinExistence type="predicted"/>
<dbReference type="PIRSF" id="PIRSF028304">
    <property type="entry name" value="UCP028304"/>
    <property type="match status" value="1"/>
</dbReference>
<reference evidence="1 2" key="1">
    <citation type="submission" date="2015-12" db="EMBL/GenBank/DDBJ databases">
        <title>Diversity of Burkholderia near neighbor genomes.</title>
        <authorList>
            <person name="Sahl J."/>
            <person name="Wagner D."/>
            <person name="Keim P."/>
        </authorList>
    </citation>
    <scope>NUCLEOTIDE SEQUENCE [LARGE SCALE GENOMIC DNA]</scope>
    <source>
        <strain evidence="1 2">MSMB1184WGS</strain>
    </source>
</reference>
<dbReference type="PANTHER" id="PTHR35370">
    <property type="entry name" value="CYTOPLASMIC PROTEIN-RELATED-RELATED"/>
    <property type="match status" value="1"/>
</dbReference>
<dbReference type="NCBIfam" id="TIGR03359">
    <property type="entry name" value="VI_chp_6"/>
    <property type="match status" value="1"/>
</dbReference>
<protein>
    <submittedName>
        <fullName evidence="1">Type VI secretion protein</fullName>
    </submittedName>
</protein>
<accession>A0A1B4PVX4</accession>
<evidence type="ECO:0000313" key="1">
    <source>
        <dbReference type="EMBL" id="AOK18087.1"/>
    </source>
</evidence>